<protein>
    <recommendedName>
        <fullName evidence="1">ASCH domain-containing protein</fullName>
    </recommendedName>
</protein>
<dbReference type="EMBL" id="JAHQCS010000068">
    <property type="protein sequence ID" value="MBU9711347.1"/>
    <property type="molecule type" value="Genomic_DNA"/>
</dbReference>
<keyword evidence="3" id="KW-1185">Reference proteome</keyword>
<evidence type="ECO:0000313" key="3">
    <source>
        <dbReference type="Proteomes" id="UP000784880"/>
    </source>
</evidence>
<evidence type="ECO:0000259" key="1">
    <source>
        <dbReference type="SMART" id="SM01022"/>
    </source>
</evidence>
<dbReference type="RefSeq" id="WP_217065255.1">
    <property type="nucleotide sequence ID" value="NZ_JAHQCS010000068.1"/>
</dbReference>
<dbReference type="InterPro" id="IPR007374">
    <property type="entry name" value="ASCH_domain"/>
</dbReference>
<comment type="caution">
    <text evidence="2">The sequence shown here is derived from an EMBL/GenBank/DDBJ whole genome shotgun (WGS) entry which is preliminary data.</text>
</comment>
<proteinExistence type="predicted"/>
<evidence type="ECO:0000313" key="2">
    <source>
        <dbReference type="EMBL" id="MBU9711347.1"/>
    </source>
</evidence>
<dbReference type="Proteomes" id="UP000784880">
    <property type="component" value="Unassembled WGS sequence"/>
</dbReference>
<reference evidence="2 3" key="1">
    <citation type="submission" date="2021-06" db="EMBL/GenBank/DDBJ databases">
        <title>Bacillus sp. RD4P76, an endophyte from a halophyte.</title>
        <authorList>
            <person name="Sun J.-Q."/>
        </authorList>
    </citation>
    <scope>NUCLEOTIDE SEQUENCE [LARGE SCALE GENOMIC DNA]</scope>
    <source>
        <strain evidence="2 3">CGMCC 1.15917</strain>
    </source>
</reference>
<gene>
    <name evidence="2" type="ORF">KS419_06345</name>
</gene>
<organism evidence="2 3">
    <name type="scientific">Evansella tamaricis</name>
    <dbReference type="NCBI Taxonomy" id="2069301"/>
    <lineage>
        <taxon>Bacteria</taxon>
        <taxon>Bacillati</taxon>
        <taxon>Bacillota</taxon>
        <taxon>Bacilli</taxon>
        <taxon>Bacillales</taxon>
        <taxon>Bacillaceae</taxon>
        <taxon>Evansella</taxon>
    </lineage>
</organism>
<sequence>MKVYDYKMEFGWEDHNGIGEKLIQQIIKGEKTATCALKEEYSEQELKEIYESVGKTATVVDKNGNPRCNVRLKVVVETTVGNPDPRLVRGEGYGDNTKHFQEAHRIVWNELGVKVNEGTILIAELFEVVK</sequence>
<dbReference type="PANTHER" id="PTHR39203:SF1">
    <property type="entry name" value="CYTOPLASMIC PROTEIN"/>
    <property type="match status" value="1"/>
</dbReference>
<dbReference type="PANTHER" id="PTHR39203">
    <property type="entry name" value="CYTOPLASMIC PROTEIN-RELATED"/>
    <property type="match status" value="1"/>
</dbReference>
<dbReference type="SMART" id="SM01022">
    <property type="entry name" value="ASCH"/>
    <property type="match status" value="1"/>
</dbReference>
<accession>A0ABS6JCE7</accession>
<feature type="domain" description="ASCH" evidence="1">
    <location>
        <begin position="16"/>
        <end position="130"/>
    </location>
</feature>
<name>A0ABS6JCE7_9BACI</name>
<dbReference type="InterPro" id="IPR009326">
    <property type="entry name" value="DUF984"/>
</dbReference>